<evidence type="ECO:0000259" key="2">
    <source>
        <dbReference type="PROSITE" id="PS50878"/>
    </source>
</evidence>
<reference evidence="3" key="2">
    <citation type="submission" date="2025-09" db="UniProtKB">
        <authorList>
            <consortium name="Ensembl"/>
        </authorList>
    </citation>
    <scope>IDENTIFICATION</scope>
</reference>
<dbReference type="Proteomes" id="UP000694561">
    <property type="component" value="Unplaced"/>
</dbReference>
<dbReference type="Ensembl" id="ENSMMNT00015027064.1">
    <property type="protein sequence ID" value="ENSMMNP00015024619.1"/>
    <property type="gene ID" value="ENSMMNG00015018060.1"/>
</dbReference>
<dbReference type="PANTHER" id="PTHR19446">
    <property type="entry name" value="REVERSE TRANSCRIPTASES"/>
    <property type="match status" value="1"/>
</dbReference>
<dbReference type="EC" id="2.7.7.49" evidence="1"/>
<evidence type="ECO:0000313" key="3">
    <source>
        <dbReference type="Ensembl" id="ENSMMNP00015024619.1"/>
    </source>
</evidence>
<dbReference type="Pfam" id="PF00078">
    <property type="entry name" value="RVT_1"/>
    <property type="match status" value="1"/>
</dbReference>
<dbReference type="CDD" id="cd01650">
    <property type="entry name" value="RT_nLTR_like"/>
    <property type="match status" value="1"/>
</dbReference>
<name>A0A8C6BZY9_MONMO</name>
<dbReference type="PROSITE" id="PS50878">
    <property type="entry name" value="RT_POL"/>
    <property type="match status" value="1"/>
</dbReference>
<organism evidence="3 4">
    <name type="scientific">Monodon monoceros</name>
    <name type="common">Narwhal</name>
    <name type="synonym">Ceratodon monodon</name>
    <dbReference type="NCBI Taxonomy" id="40151"/>
    <lineage>
        <taxon>Eukaryota</taxon>
        <taxon>Metazoa</taxon>
        <taxon>Chordata</taxon>
        <taxon>Craniata</taxon>
        <taxon>Vertebrata</taxon>
        <taxon>Euteleostomi</taxon>
        <taxon>Mammalia</taxon>
        <taxon>Eutheria</taxon>
        <taxon>Laurasiatheria</taxon>
        <taxon>Artiodactyla</taxon>
        <taxon>Whippomorpha</taxon>
        <taxon>Cetacea</taxon>
        <taxon>Odontoceti</taxon>
        <taxon>Monodontidae</taxon>
        <taxon>Monodon</taxon>
    </lineage>
</organism>
<protein>
    <recommendedName>
        <fullName evidence="1">RNA-directed DNA polymerase</fullName>
        <ecNumber evidence="1">2.7.7.49</ecNumber>
    </recommendedName>
</protein>
<dbReference type="GeneTree" id="ENSGT00940000153064"/>
<proteinExistence type="predicted"/>
<evidence type="ECO:0000256" key="1">
    <source>
        <dbReference type="ARBA" id="ARBA00012493"/>
    </source>
</evidence>
<reference evidence="3" key="1">
    <citation type="submission" date="2025-08" db="UniProtKB">
        <authorList>
            <consortium name="Ensembl"/>
        </authorList>
    </citation>
    <scope>IDENTIFICATION</scope>
</reference>
<dbReference type="GO" id="GO:0003964">
    <property type="term" value="F:RNA-directed DNA polymerase activity"/>
    <property type="evidence" value="ECO:0007669"/>
    <property type="project" value="UniProtKB-EC"/>
</dbReference>
<sequence length="292" mass="33729">MDKFLEKHNLPRLNHEEVENVNRPITSTEIETVIKYLPKNKSPGPDGFTGKFYQTFREELTPILLKLFQNIAEGGTLPNSLYKATIMLIPKPDKDVTKKEKYRPISLMNIDAKILNKILANRIQQHINRIIYHDQVGFIPGMQRFFNICKSINVIYHNNKLKNKNHMIISIDAEKAFNKIQHPFMIKTLQVVGIEGTYLNIIKAIYDTRTANIVRNDEKLKPFPLRSGTRQGCPLSPLLFNIVLEVLAMAIREEKEIKGIQIGKEVKLSLFTDDMILYIENPKDATKKLLEF</sequence>
<dbReference type="AlphaFoldDB" id="A0A8C6BZY9"/>
<dbReference type="InterPro" id="IPR000477">
    <property type="entry name" value="RT_dom"/>
</dbReference>
<accession>A0A8C6BZY9</accession>
<dbReference type="InterPro" id="IPR043502">
    <property type="entry name" value="DNA/RNA_pol_sf"/>
</dbReference>
<evidence type="ECO:0000313" key="4">
    <source>
        <dbReference type="Proteomes" id="UP000694561"/>
    </source>
</evidence>
<keyword evidence="4" id="KW-1185">Reference proteome</keyword>
<feature type="domain" description="Reverse transcriptase" evidence="2">
    <location>
        <begin position="70"/>
        <end position="292"/>
    </location>
</feature>
<dbReference type="SUPFAM" id="SSF56672">
    <property type="entry name" value="DNA/RNA polymerases"/>
    <property type="match status" value="1"/>
</dbReference>